<keyword evidence="3" id="KW-1185">Reference proteome</keyword>
<feature type="region of interest" description="Disordered" evidence="1">
    <location>
        <begin position="74"/>
        <end position="94"/>
    </location>
</feature>
<dbReference type="Proteomes" id="UP000834106">
    <property type="component" value="Chromosome 12"/>
</dbReference>
<organism evidence="2 3">
    <name type="scientific">Fraxinus pennsylvanica</name>
    <dbReference type="NCBI Taxonomy" id="56036"/>
    <lineage>
        <taxon>Eukaryota</taxon>
        <taxon>Viridiplantae</taxon>
        <taxon>Streptophyta</taxon>
        <taxon>Embryophyta</taxon>
        <taxon>Tracheophyta</taxon>
        <taxon>Spermatophyta</taxon>
        <taxon>Magnoliopsida</taxon>
        <taxon>eudicotyledons</taxon>
        <taxon>Gunneridae</taxon>
        <taxon>Pentapetalae</taxon>
        <taxon>asterids</taxon>
        <taxon>lamiids</taxon>
        <taxon>Lamiales</taxon>
        <taxon>Oleaceae</taxon>
        <taxon>Oleeae</taxon>
        <taxon>Fraxinus</taxon>
    </lineage>
</organism>
<dbReference type="AlphaFoldDB" id="A0AAD1ZUB6"/>
<reference evidence="2" key="1">
    <citation type="submission" date="2023-05" db="EMBL/GenBank/DDBJ databases">
        <authorList>
            <person name="Huff M."/>
        </authorList>
    </citation>
    <scope>NUCLEOTIDE SEQUENCE</scope>
</reference>
<evidence type="ECO:0000313" key="2">
    <source>
        <dbReference type="EMBL" id="CAI9773392.1"/>
    </source>
</evidence>
<accession>A0AAD1ZUB6</accession>
<proteinExistence type="predicted"/>
<gene>
    <name evidence="2" type="ORF">FPE_LOCUS20822</name>
</gene>
<dbReference type="EMBL" id="OU503047">
    <property type="protein sequence ID" value="CAI9773392.1"/>
    <property type="molecule type" value="Genomic_DNA"/>
</dbReference>
<evidence type="ECO:0000256" key="1">
    <source>
        <dbReference type="SAM" id="MobiDB-lite"/>
    </source>
</evidence>
<feature type="compositionally biased region" description="Acidic residues" evidence="1">
    <location>
        <begin position="79"/>
        <end position="94"/>
    </location>
</feature>
<sequence length="190" mass="21969">MAVFSLFATTFNLSHYHTPYNFFTSLQNFCGDSFFNLKAKGRIIRICCTKVRVVSSHSNPKILKRNCKSRFGLPVSPYDSEDEEQDDDDDEDSGGDDWISDCLYKFSDFVVLGSYTEILIDLRQSASIAFLGDSREKKAESSQKRFSRLSEELDIDERWFPLLDYLSTFGLKESHFIQMYERHAIPSDKC</sequence>
<protein>
    <submittedName>
        <fullName evidence="2">Uncharacterized protein</fullName>
    </submittedName>
</protein>
<evidence type="ECO:0000313" key="3">
    <source>
        <dbReference type="Proteomes" id="UP000834106"/>
    </source>
</evidence>
<name>A0AAD1ZUB6_9LAMI</name>